<organism evidence="2 3">
    <name type="scientific">Microbacterium sediminicola</name>
    <dbReference type="NCBI Taxonomy" id="415210"/>
    <lineage>
        <taxon>Bacteria</taxon>
        <taxon>Bacillati</taxon>
        <taxon>Actinomycetota</taxon>
        <taxon>Actinomycetes</taxon>
        <taxon>Micrococcales</taxon>
        <taxon>Microbacteriaceae</taxon>
        <taxon>Microbacterium</taxon>
    </lineage>
</organism>
<feature type="domain" description="DUF1990" evidence="1">
    <location>
        <begin position="108"/>
        <end position="206"/>
    </location>
</feature>
<evidence type="ECO:0000313" key="2">
    <source>
        <dbReference type="EMBL" id="GAA1692571.1"/>
    </source>
</evidence>
<dbReference type="EMBL" id="BAAAPL010000001">
    <property type="protein sequence ID" value="GAA1692571.1"/>
    <property type="molecule type" value="Genomic_DNA"/>
</dbReference>
<accession>A0ABP4TS44</accession>
<reference evidence="3" key="1">
    <citation type="journal article" date="2019" name="Int. J. Syst. Evol. Microbiol.">
        <title>The Global Catalogue of Microorganisms (GCM) 10K type strain sequencing project: providing services to taxonomists for standard genome sequencing and annotation.</title>
        <authorList>
            <consortium name="The Broad Institute Genomics Platform"/>
            <consortium name="The Broad Institute Genome Sequencing Center for Infectious Disease"/>
            <person name="Wu L."/>
            <person name="Ma J."/>
        </authorList>
    </citation>
    <scope>NUCLEOTIDE SEQUENCE [LARGE SCALE GENOMIC DNA]</scope>
    <source>
        <strain evidence="3">JCM 15577</strain>
    </source>
</reference>
<keyword evidence="3" id="KW-1185">Reference proteome</keyword>
<dbReference type="InterPro" id="IPR018960">
    <property type="entry name" value="DUF1990"/>
</dbReference>
<protein>
    <recommendedName>
        <fullName evidence="1">DUF1990 domain-containing protein</fullName>
    </recommendedName>
</protein>
<comment type="caution">
    <text evidence="2">The sequence shown here is derived from an EMBL/GenBank/DDBJ whole genome shotgun (WGS) entry which is preliminary data.</text>
</comment>
<proteinExistence type="predicted"/>
<dbReference type="Pfam" id="PF09348">
    <property type="entry name" value="DUF1990"/>
    <property type="match status" value="2"/>
</dbReference>
<evidence type="ECO:0000313" key="3">
    <source>
        <dbReference type="Proteomes" id="UP001501690"/>
    </source>
</evidence>
<evidence type="ECO:0000259" key="1">
    <source>
        <dbReference type="Pfam" id="PF09348"/>
    </source>
</evidence>
<gene>
    <name evidence="2" type="ORF">GCM10009808_07130</name>
</gene>
<sequence length="214" mass="23415">MRRGTFRDETVDYAAVGATQAPDLMQFPPEGSIPAEQSWRLGSGEERFATATESLLTWTPLRGAGLSISNVHPAAGPGYTGVSYDADGTPVGPARREAEQRFDAEGTPYVSAGTSIHVSGRVDGYRADADLRVILAVEEPRRVAVALGTVGGSVVRGEELFLLEWRPNDEVWFTVRAFDTAVSALYRILPTLVRRRRTRLFERYLKAVSPLFAS</sequence>
<dbReference type="Proteomes" id="UP001501690">
    <property type="component" value="Unassembled WGS sequence"/>
</dbReference>
<dbReference type="RefSeq" id="WP_344069374.1">
    <property type="nucleotide sequence ID" value="NZ_BAAAPL010000001.1"/>
</dbReference>
<name>A0ABP4TS44_9MICO</name>
<feature type="domain" description="DUF1990" evidence="1">
    <location>
        <begin position="13"/>
        <end position="83"/>
    </location>
</feature>